<name>G0ECF2_PYRF1</name>
<dbReference type="Gene3D" id="2.30.30.210">
    <property type="entry name" value="Ribonuclease P/MRP, subunit p29"/>
    <property type="match status" value="1"/>
</dbReference>
<organism evidence="7 8">
    <name type="scientific">Pyrolobus fumarii (strain DSM 11204 / 1A)</name>
    <dbReference type="NCBI Taxonomy" id="694429"/>
    <lineage>
        <taxon>Archaea</taxon>
        <taxon>Thermoproteota</taxon>
        <taxon>Thermoprotei</taxon>
        <taxon>Desulfurococcales</taxon>
        <taxon>Pyrodictiaceae</taxon>
        <taxon>Pyrolobus</taxon>
    </lineage>
</organism>
<dbReference type="Pfam" id="PF01868">
    <property type="entry name" value="RNase_P-MRP_p29"/>
    <property type="match status" value="1"/>
</dbReference>
<accession>G0ECF2</accession>
<dbReference type="RefSeq" id="WP_014027199.1">
    <property type="nucleotide sequence ID" value="NC_015931.1"/>
</dbReference>
<sequence length="117" mass="13419">MRRTPWNIFFHVLVGLEVCVLSHPDPAMVGRCGVVIDETARTLVLRDKSGKVFRVTKRDAIFEFRVGRVSVIAEGELIVGRVEERLKRLEKGRGLVVRYVLREGRWYTRVEAPGENV</sequence>
<dbReference type="GO" id="GO:0001682">
    <property type="term" value="P:tRNA 5'-leader removal"/>
    <property type="evidence" value="ECO:0007669"/>
    <property type="project" value="UniProtKB-UniRule"/>
</dbReference>
<comment type="catalytic activity">
    <reaction evidence="6">
        <text>Endonucleolytic cleavage of RNA, removing 5'-extranucleotides from tRNA precursor.</text>
        <dbReference type="EC" id="3.1.26.5"/>
    </reaction>
</comment>
<keyword evidence="1 6" id="KW-0963">Cytoplasm</keyword>
<dbReference type="SMART" id="SM00538">
    <property type="entry name" value="POP4"/>
    <property type="match status" value="1"/>
</dbReference>
<dbReference type="InterPro" id="IPR023538">
    <property type="entry name" value="RNP1"/>
</dbReference>
<dbReference type="OrthoDB" id="39019at2157"/>
<dbReference type="GO" id="GO:0004526">
    <property type="term" value="F:ribonuclease P activity"/>
    <property type="evidence" value="ECO:0007669"/>
    <property type="project" value="UniProtKB-UniRule"/>
</dbReference>
<reference evidence="7 8" key="1">
    <citation type="journal article" date="2011" name="Stand. Genomic Sci.">
        <title>Complete genome sequence of the hyperthermophilic chemolithoautotroph Pyrolobus fumarii type strain (1A).</title>
        <authorList>
            <person name="Anderson I."/>
            <person name="Goker M."/>
            <person name="Nolan M."/>
            <person name="Lucas S."/>
            <person name="Hammon N."/>
            <person name="Deshpande S."/>
            <person name="Cheng J.F."/>
            <person name="Tapia R."/>
            <person name="Han C."/>
            <person name="Goodwin L."/>
            <person name="Pitluck S."/>
            <person name="Huntemann M."/>
            <person name="Liolios K."/>
            <person name="Ivanova N."/>
            <person name="Pagani I."/>
            <person name="Mavromatis K."/>
            <person name="Ovchinikova G."/>
            <person name="Pati A."/>
            <person name="Chen A."/>
            <person name="Palaniappan K."/>
            <person name="Land M."/>
            <person name="Hauser L."/>
            <person name="Brambilla E.M."/>
            <person name="Huber H."/>
            <person name="Yasawong M."/>
            <person name="Rohde M."/>
            <person name="Spring S."/>
            <person name="Abt B."/>
            <person name="Sikorski J."/>
            <person name="Wirth R."/>
            <person name="Detter J.C."/>
            <person name="Woyke T."/>
            <person name="Bristow J."/>
            <person name="Eisen J.A."/>
            <person name="Markowitz V."/>
            <person name="Hugenholtz P."/>
            <person name="Kyrpides N.C."/>
            <person name="Klenk H.P."/>
            <person name="Lapidus A."/>
        </authorList>
    </citation>
    <scope>NUCLEOTIDE SEQUENCE [LARGE SCALE GENOMIC DNA]</scope>
    <source>
        <strain evidence="8">DSM 11204 / 1A</strain>
    </source>
</reference>
<dbReference type="InParanoid" id="G0ECF2"/>
<dbReference type="GO" id="GO:0005737">
    <property type="term" value="C:cytoplasm"/>
    <property type="evidence" value="ECO:0007669"/>
    <property type="project" value="UniProtKB-SubCell"/>
</dbReference>
<protein>
    <recommendedName>
        <fullName evidence="6">Ribonuclease P protein component 1</fullName>
        <shortName evidence="6">RNase P component 1</shortName>
        <ecNumber evidence="6">3.1.26.5</ecNumber>
    </recommendedName>
    <alternativeName>
        <fullName evidence="6">Rpp29</fullName>
    </alternativeName>
</protein>
<keyword evidence="3 6" id="KW-0540">Nuclease</keyword>
<dbReference type="InterPro" id="IPR002730">
    <property type="entry name" value="Rpp29/RNP1"/>
</dbReference>
<dbReference type="eggNOG" id="arCOG00784">
    <property type="taxonomic scope" value="Archaea"/>
</dbReference>
<comment type="function">
    <text evidence="6">Part of ribonuclease P, a protein complex that generates mature tRNA molecules by cleaving their 5'-ends.</text>
</comment>
<dbReference type="EMBL" id="CP002838">
    <property type="protein sequence ID" value="AEM39522.1"/>
    <property type="molecule type" value="Genomic_DNA"/>
</dbReference>
<keyword evidence="8" id="KW-1185">Reference proteome</keyword>
<dbReference type="InterPro" id="IPR036980">
    <property type="entry name" value="RNase_P/MRP_Rpp29_sf"/>
</dbReference>
<evidence type="ECO:0000256" key="6">
    <source>
        <dbReference type="HAMAP-Rule" id="MF_00754"/>
    </source>
</evidence>
<gene>
    <name evidence="6" type="primary">rnp1</name>
    <name evidence="7" type="ordered locus">Pyrfu_1666</name>
</gene>
<dbReference type="HOGENOM" id="CLU_107020_3_0_2"/>
<proteinExistence type="inferred from homology"/>
<dbReference type="GO" id="GO:0003723">
    <property type="term" value="F:RNA binding"/>
    <property type="evidence" value="ECO:0007669"/>
    <property type="project" value="InterPro"/>
</dbReference>
<comment type="similarity">
    <text evidence="6">Belongs to the eukaryotic/archaeal RNase P protein component 1 family.</text>
</comment>
<evidence type="ECO:0000256" key="4">
    <source>
        <dbReference type="ARBA" id="ARBA00022759"/>
    </source>
</evidence>
<dbReference type="AlphaFoldDB" id="G0ECF2"/>
<keyword evidence="5 6" id="KW-0378">Hydrolase</keyword>
<evidence type="ECO:0000256" key="3">
    <source>
        <dbReference type="ARBA" id="ARBA00022722"/>
    </source>
</evidence>
<dbReference type="SUPFAM" id="SSF101744">
    <property type="entry name" value="Rof/RNase P subunit-like"/>
    <property type="match status" value="1"/>
</dbReference>
<dbReference type="HAMAP" id="MF_00754">
    <property type="entry name" value="RNase_P_1"/>
    <property type="match status" value="1"/>
</dbReference>
<evidence type="ECO:0000256" key="2">
    <source>
        <dbReference type="ARBA" id="ARBA00022694"/>
    </source>
</evidence>
<keyword evidence="2 6" id="KW-0819">tRNA processing</keyword>
<comment type="subcellular location">
    <subcellularLocation>
        <location evidence="6">Cytoplasm</location>
    </subcellularLocation>
</comment>
<evidence type="ECO:0000256" key="1">
    <source>
        <dbReference type="ARBA" id="ARBA00022490"/>
    </source>
</evidence>
<dbReference type="KEGG" id="pfm:Pyrfu_1666"/>
<evidence type="ECO:0000313" key="7">
    <source>
        <dbReference type="EMBL" id="AEM39522.1"/>
    </source>
</evidence>
<evidence type="ECO:0000256" key="5">
    <source>
        <dbReference type="ARBA" id="ARBA00022801"/>
    </source>
</evidence>
<dbReference type="GeneID" id="32176527"/>
<dbReference type="GO" id="GO:0030677">
    <property type="term" value="C:ribonuclease P complex"/>
    <property type="evidence" value="ECO:0007669"/>
    <property type="project" value="UniProtKB-UniRule"/>
</dbReference>
<evidence type="ECO:0000313" key="8">
    <source>
        <dbReference type="Proteomes" id="UP000001037"/>
    </source>
</evidence>
<dbReference type="EC" id="3.1.26.5" evidence="6"/>
<dbReference type="InterPro" id="IPR023534">
    <property type="entry name" value="Rof/RNase_P-like"/>
</dbReference>
<comment type="subunit">
    <text evidence="6">Consists of a catalytic RNA component and at least 4-5 protein subunits.</text>
</comment>
<keyword evidence="4 6" id="KW-0255">Endonuclease</keyword>
<dbReference type="Proteomes" id="UP000001037">
    <property type="component" value="Chromosome"/>
</dbReference>
<dbReference type="STRING" id="694429.Pyrfu_1666"/>